<reference evidence="4 5" key="1">
    <citation type="submission" date="2021-11" db="EMBL/GenBank/DDBJ databases">
        <title>Black yeast isolated from Biological Soil Crust.</title>
        <authorList>
            <person name="Kurbessoian T."/>
        </authorList>
    </citation>
    <scope>NUCLEOTIDE SEQUENCE [LARGE SCALE GENOMIC DNA]</scope>
    <source>
        <strain evidence="4 5">CCFEE 5522</strain>
    </source>
</reference>
<keyword evidence="5" id="KW-1185">Reference proteome</keyword>
<keyword evidence="2" id="KW-1133">Transmembrane helix</keyword>
<sequence length="315" mass="35568">MTVKPRESTMDQPRNLQQDDEPRGYHRLAERTMGPFPQLAIFRKLGSLDMLNLLSLQAELTHLESQFKAISRRDDKSAGVASDFSVSFRAMLEERDQNSDKLPDLAESDDTQMQWWLILRIREKLNEYNSTLLQVSRVTALPKPNKHHLGLLRDSLNETDSSSSFLEGTEFLTWETINEGDLIAVNSSREEDEFTHWFNTHPLVWYHWLIGSKLSESKKGLIAAYSDSRVSRIATVITSVVSALLPVVAVLVLFYVKATHDRIYIMLGLTALFAFAIAIFTSAKHHEIFAATAAFAAVEVVFIGSVNDNRNPVTA</sequence>
<evidence type="ECO:0000313" key="5">
    <source>
        <dbReference type="Proteomes" id="UP001324427"/>
    </source>
</evidence>
<evidence type="ECO:0000256" key="2">
    <source>
        <dbReference type="SAM" id="Phobius"/>
    </source>
</evidence>
<keyword evidence="2" id="KW-0812">Transmembrane</keyword>
<dbReference type="AlphaFoldDB" id="A0AAV9JW47"/>
<feature type="transmembrane region" description="Helical" evidence="2">
    <location>
        <begin position="262"/>
        <end position="281"/>
    </location>
</feature>
<feature type="region of interest" description="Disordered" evidence="1">
    <location>
        <begin position="1"/>
        <end position="22"/>
    </location>
</feature>
<evidence type="ECO:0000313" key="4">
    <source>
        <dbReference type="EMBL" id="KAK4549982.1"/>
    </source>
</evidence>
<feature type="domain" description="DUF6594" evidence="3">
    <location>
        <begin position="25"/>
        <end position="300"/>
    </location>
</feature>
<name>A0AAV9JW47_9PEZI</name>
<evidence type="ECO:0000256" key="1">
    <source>
        <dbReference type="SAM" id="MobiDB-lite"/>
    </source>
</evidence>
<comment type="caution">
    <text evidence="4">The sequence shown here is derived from an EMBL/GenBank/DDBJ whole genome shotgun (WGS) entry which is preliminary data.</text>
</comment>
<organism evidence="4 5">
    <name type="scientific">Oleoguttula mirabilis</name>
    <dbReference type="NCBI Taxonomy" id="1507867"/>
    <lineage>
        <taxon>Eukaryota</taxon>
        <taxon>Fungi</taxon>
        <taxon>Dikarya</taxon>
        <taxon>Ascomycota</taxon>
        <taxon>Pezizomycotina</taxon>
        <taxon>Dothideomycetes</taxon>
        <taxon>Dothideomycetidae</taxon>
        <taxon>Mycosphaerellales</taxon>
        <taxon>Teratosphaeriaceae</taxon>
        <taxon>Oleoguttula</taxon>
    </lineage>
</organism>
<gene>
    <name evidence="4" type="ORF">LTR36_002949</name>
</gene>
<feature type="transmembrane region" description="Helical" evidence="2">
    <location>
        <begin position="288"/>
        <end position="306"/>
    </location>
</feature>
<dbReference type="PANTHER" id="PTHR34502:SF5">
    <property type="entry name" value="DUF6594 DOMAIN-CONTAINING PROTEIN"/>
    <property type="match status" value="1"/>
</dbReference>
<proteinExistence type="predicted"/>
<keyword evidence="2" id="KW-0472">Membrane</keyword>
<dbReference type="Proteomes" id="UP001324427">
    <property type="component" value="Unassembled WGS sequence"/>
</dbReference>
<dbReference type="Pfam" id="PF20237">
    <property type="entry name" value="DUF6594"/>
    <property type="match status" value="1"/>
</dbReference>
<dbReference type="InterPro" id="IPR046529">
    <property type="entry name" value="DUF6594"/>
</dbReference>
<protein>
    <recommendedName>
        <fullName evidence="3">DUF6594 domain-containing protein</fullName>
    </recommendedName>
</protein>
<evidence type="ECO:0000259" key="3">
    <source>
        <dbReference type="Pfam" id="PF20237"/>
    </source>
</evidence>
<dbReference type="PANTHER" id="PTHR34502">
    <property type="entry name" value="DUF6594 DOMAIN-CONTAINING PROTEIN-RELATED"/>
    <property type="match status" value="1"/>
</dbReference>
<dbReference type="EMBL" id="JAVFHQ010000002">
    <property type="protein sequence ID" value="KAK4549982.1"/>
    <property type="molecule type" value="Genomic_DNA"/>
</dbReference>
<accession>A0AAV9JW47</accession>
<feature type="transmembrane region" description="Helical" evidence="2">
    <location>
        <begin position="233"/>
        <end position="256"/>
    </location>
</feature>